<keyword evidence="2" id="KW-0813">Transport</keyword>
<dbReference type="InterPro" id="IPR003439">
    <property type="entry name" value="ABC_transporter-like_ATP-bd"/>
</dbReference>
<dbReference type="AlphaFoldDB" id="A9BJF4"/>
<keyword evidence="5" id="KW-0547">Nucleotide-binding</keyword>
<dbReference type="STRING" id="403833.Pmob_0637"/>
<keyword evidence="6" id="KW-0067">ATP-binding</keyword>
<dbReference type="InterPro" id="IPR003593">
    <property type="entry name" value="AAA+_ATPase"/>
</dbReference>
<sequence length="498" mass="55082">MLAMKNITKSFPGVKALENVDFNVESGEVHALIGANGAGKSTLMKILAGTYEDYGGEILINNNKVEIKNPIDAKRNGIVIVYQEVDTALIPHLTVAENIMMDYIIEGKNGVLINWNDIKKRAKRVISELGLDINVNQKINELSLSEKQMVLIARAIFHEARYLILDEPTAPLSVEETNKLFDILRKLKNDGMSVIFISHRLNEVFQMAEKITVLRDGKIVGTFDIDDMTIDKAVEKMLGKKLENNYPKTETKIGDTLLEVKNLSGTGGINNVSLTVREGEIIGLAGLVGAGKTELCKLIFGEGKIKEGEIRLKGKRINPKAPAEAVREGLVLVPEERRKEGVLVYESIETNITLPTLEKYCRGIFMQKNKIKQVSREIIKQVGIKTPSEKQLVANLSGGNQQKVATGKWFLSDAEVFIFDELTKGVDVGSKVEIYELIGDLVQDGKGVIYASCEFGEILGLTDRIYVMYNGTVVKELVTKDTTEEELLYYAAGGGLDE</sequence>
<dbReference type="SMART" id="SM00382">
    <property type="entry name" value="AAA"/>
    <property type="match status" value="2"/>
</dbReference>
<evidence type="ECO:0000313" key="10">
    <source>
        <dbReference type="EMBL" id="ABX31368.1"/>
    </source>
</evidence>
<evidence type="ECO:0000256" key="1">
    <source>
        <dbReference type="ARBA" id="ARBA00004202"/>
    </source>
</evidence>
<accession>A9BJF4</accession>
<evidence type="ECO:0000256" key="3">
    <source>
        <dbReference type="ARBA" id="ARBA00022475"/>
    </source>
</evidence>
<evidence type="ECO:0000313" key="11">
    <source>
        <dbReference type="Proteomes" id="UP000000789"/>
    </source>
</evidence>
<dbReference type="GO" id="GO:0005886">
    <property type="term" value="C:plasma membrane"/>
    <property type="evidence" value="ECO:0007669"/>
    <property type="project" value="UniProtKB-SubCell"/>
</dbReference>
<dbReference type="HOGENOM" id="CLU_000604_92_3_0"/>
<evidence type="ECO:0000256" key="5">
    <source>
        <dbReference type="ARBA" id="ARBA00022741"/>
    </source>
</evidence>
<dbReference type="Proteomes" id="UP000000789">
    <property type="component" value="Chromosome"/>
</dbReference>
<keyword evidence="7" id="KW-1278">Translocase</keyword>
<keyword evidence="11" id="KW-1185">Reference proteome</keyword>
<dbReference type="GO" id="GO:0005524">
    <property type="term" value="F:ATP binding"/>
    <property type="evidence" value="ECO:0007669"/>
    <property type="project" value="UniProtKB-KW"/>
</dbReference>
<proteinExistence type="predicted"/>
<dbReference type="KEGG" id="pmo:Pmob_0637"/>
<dbReference type="PANTHER" id="PTHR43790">
    <property type="entry name" value="CARBOHYDRATE TRANSPORT ATP-BINDING PROTEIN MG119-RELATED"/>
    <property type="match status" value="1"/>
</dbReference>
<feature type="domain" description="ABC transporter" evidence="9">
    <location>
        <begin position="2"/>
        <end position="241"/>
    </location>
</feature>
<evidence type="ECO:0000256" key="8">
    <source>
        <dbReference type="ARBA" id="ARBA00023136"/>
    </source>
</evidence>
<comment type="subcellular location">
    <subcellularLocation>
        <location evidence="1">Cell membrane</location>
        <topology evidence="1">Peripheral membrane protein</topology>
    </subcellularLocation>
</comment>
<evidence type="ECO:0000256" key="4">
    <source>
        <dbReference type="ARBA" id="ARBA00022737"/>
    </source>
</evidence>
<dbReference type="PROSITE" id="PS50893">
    <property type="entry name" value="ABC_TRANSPORTER_2"/>
    <property type="match status" value="2"/>
</dbReference>
<dbReference type="PANTHER" id="PTHR43790:SF9">
    <property type="entry name" value="GALACTOFURANOSE TRANSPORTER ATP-BINDING PROTEIN YTFR"/>
    <property type="match status" value="1"/>
</dbReference>
<dbReference type="EMBL" id="CP000879">
    <property type="protein sequence ID" value="ABX31368.1"/>
    <property type="molecule type" value="Genomic_DNA"/>
</dbReference>
<evidence type="ECO:0000256" key="7">
    <source>
        <dbReference type="ARBA" id="ARBA00022967"/>
    </source>
</evidence>
<feature type="domain" description="ABC transporter" evidence="9">
    <location>
        <begin position="251"/>
        <end position="495"/>
    </location>
</feature>
<keyword evidence="8" id="KW-0472">Membrane</keyword>
<dbReference type="RefSeq" id="WP_012208472.1">
    <property type="nucleotide sequence ID" value="NC_010003.1"/>
</dbReference>
<keyword evidence="4" id="KW-0677">Repeat</keyword>
<dbReference type="SUPFAM" id="SSF52540">
    <property type="entry name" value="P-loop containing nucleoside triphosphate hydrolases"/>
    <property type="match status" value="2"/>
</dbReference>
<dbReference type="Pfam" id="PF00005">
    <property type="entry name" value="ABC_tran"/>
    <property type="match status" value="2"/>
</dbReference>
<dbReference type="InterPro" id="IPR050107">
    <property type="entry name" value="ABC_carbohydrate_import_ATPase"/>
</dbReference>
<evidence type="ECO:0000256" key="6">
    <source>
        <dbReference type="ARBA" id="ARBA00022840"/>
    </source>
</evidence>
<dbReference type="GO" id="GO:0016887">
    <property type="term" value="F:ATP hydrolysis activity"/>
    <property type="evidence" value="ECO:0007669"/>
    <property type="project" value="InterPro"/>
</dbReference>
<name>A9BJF4_PETMO</name>
<protein>
    <submittedName>
        <fullName evidence="10">ABC transporter related</fullName>
    </submittedName>
</protein>
<dbReference type="eggNOG" id="COG1129">
    <property type="taxonomic scope" value="Bacteria"/>
</dbReference>
<dbReference type="FunFam" id="3.40.50.300:FF:000127">
    <property type="entry name" value="Ribose import ATP-binding protein RbsA"/>
    <property type="match status" value="1"/>
</dbReference>
<evidence type="ECO:0000259" key="9">
    <source>
        <dbReference type="PROSITE" id="PS50893"/>
    </source>
</evidence>
<keyword evidence="3" id="KW-1003">Cell membrane</keyword>
<dbReference type="InterPro" id="IPR027417">
    <property type="entry name" value="P-loop_NTPase"/>
</dbReference>
<gene>
    <name evidence="10" type="ordered locus">Pmob_0637</name>
</gene>
<dbReference type="CDD" id="cd03216">
    <property type="entry name" value="ABC_Carb_Monos_I"/>
    <property type="match status" value="1"/>
</dbReference>
<organism evidence="10 11">
    <name type="scientific">Petrotoga mobilis (strain DSM 10674 / SJ95)</name>
    <dbReference type="NCBI Taxonomy" id="403833"/>
    <lineage>
        <taxon>Bacteria</taxon>
        <taxon>Thermotogati</taxon>
        <taxon>Thermotogota</taxon>
        <taxon>Thermotogae</taxon>
        <taxon>Petrotogales</taxon>
        <taxon>Petrotogaceae</taxon>
        <taxon>Petrotoga</taxon>
    </lineage>
</organism>
<dbReference type="CDD" id="cd03215">
    <property type="entry name" value="ABC_Carb_Monos_II"/>
    <property type="match status" value="1"/>
</dbReference>
<evidence type="ECO:0000256" key="2">
    <source>
        <dbReference type="ARBA" id="ARBA00022448"/>
    </source>
</evidence>
<dbReference type="Gene3D" id="3.40.50.300">
    <property type="entry name" value="P-loop containing nucleotide triphosphate hydrolases"/>
    <property type="match status" value="2"/>
</dbReference>
<reference evidence="10" key="1">
    <citation type="submission" date="2007-11" db="EMBL/GenBank/DDBJ databases">
        <title>Complete sequence of Petroga mobilis SJ95.</title>
        <authorList>
            <consortium name="US DOE Joint Genome Institute"/>
            <person name="Copeland A."/>
            <person name="Lucas S."/>
            <person name="Lapidus A."/>
            <person name="Barry K."/>
            <person name="Glavina del Rio T."/>
            <person name="Dalin E."/>
            <person name="Tice H."/>
            <person name="Pitluck S."/>
            <person name="Meincke L."/>
            <person name="Brettin T."/>
            <person name="Bruce D."/>
            <person name="Detter J.C."/>
            <person name="Han C."/>
            <person name="Kuske C.R."/>
            <person name="Schmutz J."/>
            <person name="Larimer F."/>
            <person name="Land M."/>
            <person name="Hauser L."/>
            <person name="Kyrpides N."/>
            <person name="Mikhailova N."/>
            <person name="Noll K."/>
            <person name="Richardson P."/>
        </authorList>
    </citation>
    <scope>NUCLEOTIDE SEQUENCE [LARGE SCALE GENOMIC DNA]</scope>
    <source>
        <strain evidence="10">SJ95</strain>
    </source>
</reference>